<dbReference type="PROSITE" id="PS50255">
    <property type="entry name" value="CYTOCHROME_B5_2"/>
    <property type="match status" value="1"/>
</dbReference>
<dbReference type="Proteomes" id="UP000000765">
    <property type="component" value="Chromosome"/>
</dbReference>
<dbReference type="InterPro" id="IPR005804">
    <property type="entry name" value="FA_desaturase_dom"/>
</dbReference>
<evidence type="ECO:0000259" key="3">
    <source>
        <dbReference type="PROSITE" id="PS50255"/>
    </source>
</evidence>
<dbReference type="SUPFAM" id="SSF55856">
    <property type="entry name" value="Cytochrome b5-like heme/steroid binding domain"/>
    <property type="match status" value="1"/>
</dbReference>
<keyword evidence="2" id="KW-1133">Transmembrane helix</keyword>
<evidence type="ECO:0000313" key="4">
    <source>
        <dbReference type="EMBL" id="ABL04252.1"/>
    </source>
</evidence>
<evidence type="ECO:0000256" key="2">
    <source>
        <dbReference type="SAM" id="Phobius"/>
    </source>
</evidence>
<feature type="transmembrane region" description="Helical" evidence="2">
    <location>
        <begin position="220"/>
        <end position="238"/>
    </location>
</feature>
<dbReference type="GO" id="GO:0016717">
    <property type="term" value="F:oxidoreductase activity, acting on paired donors, with oxidation of a pair of donors resulting in the reduction of molecular oxygen to two molecules of water"/>
    <property type="evidence" value="ECO:0007669"/>
    <property type="project" value="TreeGrafter"/>
</dbReference>
<dbReference type="InterPro" id="IPR012171">
    <property type="entry name" value="Fatty_acid_desaturase"/>
</dbReference>
<name>A0PPI3_MYCUA</name>
<dbReference type="GO" id="GO:0006636">
    <property type="term" value="P:unsaturated fatty acid biosynthetic process"/>
    <property type="evidence" value="ECO:0007669"/>
    <property type="project" value="UniProtKB-ARBA"/>
</dbReference>
<dbReference type="GO" id="GO:0016020">
    <property type="term" value="C:membrane"/>
    <property type="evidence" value="ECO:0007669"/>
    <property type="project" value="TreeGrafter"/>
</dbReference>
<evidence type="ECO:0000256" key="1">
    <source>
        <dbReference type="SAM" id="MobiDB-lite"/>
    </source>
</evidence>
<protein>
    <submittedName>
        <fullName evidence="4">Conserved membrane protein</fullName>
    </submittedName>
</protein>
<feature type="region of interest" description="Disordered" evidence="1">
    <location>
        <begin position="59"/>
        <end position="95"/>
    </location>
</feature>
<gene>
    <name evidence="4" type="ordered locus">MUL_1774</name>
</gene>
<sequence>MGERAAGSFRAGSRRWFAVRAQQIWCRVVADTPVPRSGIPLRILQGRRSSIGVTSPEMAISNRSHPTTPGGIRMPNDLPEVQERPGLRPAPPPGGPPMADVWVYNGRAYDLSDWISKHPGGAFFIGRTKNRDITAIIAAYHRDPAKIERMLQRYALGRDATPRNIHPKHNAPAFLFKDDFNSWRNTPKYRFDDRNDLMHRVKARLNEPALAARIKRTDRLFNIVVALLAVAYFAVQGLRLLDTRWMPLPAFVIAMVLLRSSLAGFGHYALHRAQRGVNRVLGNSFDMNYVALALVTADGHTLLHHPYTQSDVDIKKNVFTMMMGLPRLYRIPVHTIHKFGHMFTGMAIRIADVWKITRRVGVQESYGSWRAALPHFLGSSGVRLLLVTELVVFTLAGDFWAWALQFIVTLWVSTFLVVASHEFEDDSAEGVEQGEDWGVDQVVHANDLTVIGNRYVDCFLSAGLSSQRVHHVLPFQRSGFANIVTEDVLREEAARFGVEWLAPKSFVADRLPKLCRSYLLAPSRQAREQGWGLIREHCSPAAWKASASYVVAGFVGIGSV</sequence>
<dbReference type="PANTHER" id="PTHR19353">
    <property type="entry name" value="FATTY ACID DESATURASE 2"/>
    <property type="match status" value="1"/>
</dbReference>
<dbReference type="eggNOG" id="COG5274">
    <property type="taxonomic scope" value="Bacteria"/>
</dbReference>
<dbReference type="Pfam" id="PF00487">
    <property type="entry name" value="FA_desaturase"/>
    <property type="match status" value="1"/>
</dbReference>
<keyword evidence="2" id="KW-0812">Transmembrane</keyword>
<feature type="transmembrane region" description="Helical" evidence="2">
    <location>
        <begin position="399"/>
        <end position="419"/>
    </location>
</feature>
<proteinExistence type="predicted"/>
<dbReference type="PANTHER" id="PTHR19353:SF19">
    <property type="entry name" value="DELTA(5) FATTY ACID DESATURASE C-RELATED"/>
    <property type="match status" value="1"/>
</dbReference>
<dbReference type="KEGG" id="mul:MUL_1774"/>
<dbReference type="Gene3D" id="3.10.120.10">
    <property type="entry name" value="Cytochrome b5-like heme/steroid binding domain"/>
    <property type="match status" value="1"/>
</dbReference>
<dbReference type="Pfam" id="PF00173">
    <property type="entry name" value="Cyt-b5"/>
    <property type="match status" value="1"/>
</dbReference>
<organism evidence="4 5">
    <name type="scientific">Mycobacterium ulcerans (strain Agy99)</name>
    <dbReference type="NCBI Taxonomy" id="362242"/>
    <lineage>
        <taxon>Bacteria</taxon>
        <taxon>Bacillati</taxon>
        <taxon>Actinomycetota</taxon>
        <taxon>Actinomycetes</taxon>
        <taxon>Mycobacteriales</taxon>
        <taxon>Mycobacteriaceae</taxon>
        <taxon>Mycobacterium</taxon>
        <taxon>Mycobacterium ulcerans group</taxon>
    </lineage>
</organism>
<dbReference type="AlphaFoldDB" id="A0PPI3"/>
<reference evidence="4 5" key="1">
    <citation type="journal article" date="2007" name="Genome Res.">
        <title>Reductive evolution and niche adaptation inferred from the genome of Mycobacterium ulcerans, the causative agent of Buruli ulcer.</title>
        <authorList>
            <person name="Stinear T.P."/>
            <person name="Seemann T."/>
            <person name="Pidot S."/>
            <person name="Frigui W."/>
            <person name="Reysset G."/>
            <person name="Garnier T."/>
            <person name="Meurice G."/>
            <person name="Simon D."/>
            <person name="Bouchier C."/>
            <person name="Ma L."/>
            <person name="Tichit M."/>
            <person name="Porter J.L."/>
            <person name="Ryan J."/>
            <person name="Johnson P.D."/>
            <person name="Davies J.K."/>
            <person name="Jenkin G.A."/>
            <person name="Small P.L."/>
            <person name="Jones L.M."/>
            <person name="Tekaia F."/>
            <person name="Laval F."/>
            <person name="Daffe M."/>
            <person name="Parkhill J."/>
            <person name="Cole S.T."/>
        </authorList>
    </citation>
    <scope>NUCLEOTIDE SEQUENCE [LARGE SCALE GENOMIC DNA]</scope>
    <source>
        <strain evidence="4 5">Agy99</strain>
    </source>
</reference>
<dbReference type="EMBL" id="CP000325">
    <property type="protein sequence ID" value="ABL04252.1"/>
    <property type="molecule type" value="Genomic_DNA"/>
</dbReference>
<dbReference type="InterPro" id="IPR036400">
    <property type="entry name" value="Cyt_B5-like_heme/steroid_sf"/>
</dbReference>
<dbReference type="GO" id="GO:0042759">
    <property type="term" value="P:long-chain fatty acid biosynthetic process"/>
    <property type="evidence" value="ECO:0007669"/>
    <property type="project" value="UniProtKB-ARBA"/>
</dbReference>
<dbReference type="InterPro" id="IPR001199">
    <property type="entry name" value="Cyt_B5-like_heme/steroid-bd"/>
</dbReference>
<dbReference type="HOGENOM" id="CLU_043654_0_0_11"/>
<evidence type="ECO:0000313" key="5">
    <source>
        <dbReference type="Proteomes" id="UP000000765"/>
    </source>
</evidence>
<feature type="domain" description="Cytochrome b5 heme-binding" evidence="3">
    <location>
        <begin position="103"/>
        <end position="160"/>
    </location>
</feature>
<feature type="transmembrane region" description="Helical" evidence="2">
    <location>
        <begin position="250"/>
        <end position="270"/>
    </location>
</feature>
<accession>A0PPI3</accession>
<keyword evidence="2" id="KW-0472">Membrane</keyword>